<dbReference type="AlphaFoldDB" id="A0A3A8QRJ1"/>
<reference evidence="2" key="1">
    <citation type="submission" date="2018-09" db="EMBL/GenBank/DDBJ databases">
        <authorList>
            <person name="Livingstone P.G."/>
            <person name="Whitworth D.E."/>
        </authorList>
    </citation>
    <scope>NUCLEOTIDE SEQUENCE [LARGE SCALE GENOMIC DNA]</scope>
    <source>
        <strain evidence="2">CA051B</strain>
    </source>
</reference>
<dbReference type="EMBL" id="RAWB01000016">
    <property type="protein sequence ID" value="RKH67492.1"/>
    <property type="molecule type" value="Genomic_DNA"/>
</dbReference>
<evidence type="ECO:0000313" key="2">
    <source>
        <dbReference type="Proteomes" id="UP000272888"/>
    </source>
</evidence>
<comment type="caution">
    <text evidence="1">The sequence shown here is derived from an EMBL/GenBank/DDBJ whole genome shotgun (WGS) entry which is preliminary data.</text>
</comment>
<sequence length="198" mass="20803">MLGPRLPVSASWCLASALLLLPGLAGCARRTEGVFSGTRAVLAATDDFGMLLMGAGLSPEELPRGGEVTVQEARQLRLLLSLVGHSLRGFGPHVTADYLLAEVVTKGEAVSRTTLSERLGRFQALAVLRPDGYIVAAMTGKPLECVGPVGAQNGALRAGDYRMGAFYASEGEGYREDTSLPRLPARAFFLEAAGDDAP</sequence>
<dbReference type="RefSeq" id="WP_147451018.1">
    <property type="nucleotide sequence ID" value="NZ_RAWB01000016.1"/>
</dbReference>
<protein>
    <submittedName>
        <fullName evidence="1">Uncharacterized protein</fullName>
    </submittedName>
</protein>
<dbReference type="PROSITE" id="PS51257">
    <property type="entry name" value="PROKAR_LIPOPROTEIN"/>
    <property type="match status" value="1"/>
</dbReference>
<dbReference type="Proteomes" id="UP000272888">
    <property type="component" value="Unassembled WGS sequence"/>
</dbReference>
<accession>A0A3A8QRJ1</accession>
<gene>
    <name evidence="1" type="ORF">D7V93_02915</name>
</gene>
<proteinExistence type="predicted"/>
<keyword evidence="2" id="KW-1185">Reference proteome</keyword>
<name>A0A3A8QRJ1_9BACT</name>
<evidence type="ECO:0000313" key="1">
    <source>
        <dbReference type="EMBL" id="RKH67492.1"/>
    </source>
</evidence>
<organism evidence="1 2">
    <name type="scientific">Corallococcus llansteffanensis</name>
    <dbReference type="NCBI Taxonomy" id="2316731"/>
    <lineage>
        <taxon>Bacteria</taxon>
        <taxon>Pseudomonadati</taxon>
        <taxon>Myxococcota</taxon>
        <taxon>Myxococcia</taxon>
        <taxon>Myxococcales</taxon>
        <taxon>Cystobacterineae</taxon>
        <taxon>Myxococcaceae</taxon>
        <taxon>Corallococcus</taxon>
    </lineage>
</organism>